<dbReference type="AlphaFoldDB" id="A0A381Z0A7"/>
<proteinExistence type="predicted"/>
<feature type="non-terminal residue" evidence="2">
    <location>
        <position position="180"/>
    </location>
</feature>
<evidence type="ECO:0000313" key="2">
    <source>
        <dbReference type="EMBL" id="SVA82705.1"/>
    </source>
</evidence>
<organism evidence="2">
    <name type="scientific">marine metagenome</name>
    <dbReference type="NCBI Taxonomy" id="408172"/>
    <lineage>
        <taxon>unclassified sequences</taxon>
        <taxon>metagenomes</taxon>
        <taxon>ecological metagenomes</taxon>
    </lineage>
</organism>
<evidence type="ECO:0000256" key="1">
    <source>
        <dbReference type="SAM" id="Phobius"/>
    </source>
</evidence>
<accession>A0A381Z0A7</accession>
<reference evidence="2" key="1">
    <citation type="submission" date="2018-05" db="EMBL/GenBank/DDBJ databases">
        <authorList>
            <person name="Lanie J.A."/>
            <person name="Ng W.-L."/>
            <person name="Kazmierczak K.M."/>
            <person name="Andrzejewski T.M."/>
            <person name="Davidsen T.M."/>
            <person name="Wayne K.J."/>
            <person name="Tettelin H."/>
            <person name="Glass J.I."/>
            <person name="Rusch D."/>
            <person name="Podicherti R."/>
            <person name="Tsui H.-C.T."/>
            <person name="Winkler M.E."/>
        </authorList>
    </citation>
    <scope>NUCLEOTIDE SEQUENCE</scope>
</reference>
<gene>
    <name evidence="2" type="ORF">METZ01_LOCUS135559</name>
</gene>
<feature type="transmembrane region" description="Helical" evidence="1">
    <location>
        <begin position="78"/>
        <end position="96"/>
    </location>
</feature>
<dbReference type="EMBL" id="UINC01019523">
    <property type="protein sequence ID" value="SVA82705.1"/>
    <property type="molecule type" value="Genomic_DNA"/>
</dbReference>
<evidence type="ECO:0008006" key="3">
    <source>
        <dbReference type="Google" id="ProtNLM"/>
    </source>
</evidence>
<keyword evidence="1" id="KW-0472">Membrane</keyword>
<name>A0A381Z0A7_9ZZZZ</name>
<keyword evidence="1" id="KW-0812">Transmembrane</keyword>
<protein>
    <recommendedName>
        <fullName evidence="3">Phosphatidate cytidylyltransferase</fullName>
    </recommendedName>
</protein>
<feature type="transmembrane region" description="Helical" evidence="1">
    <location>
        <begin position="55"/>
        <end position="72"/>
    </location>
</feature>
<dbReference type="GO" id="GO:0004143">
    <property type="term" value="F:ATP-dependent diacylglycerol kinase activity"/>
    <property type="evidence" value="ECO:0007669"/>
    <property type="project" value="InterPro"/>
</dbReference>
<dbReference type="PANTHER" id="PTHR31303">
    <property type="entry name" value="CTP-DEPENDENT DIACYLGLYCEROL KINASE 1"/>
    <property type="match status" value="1"/>
</dbReference>
<keyword evidence="1" id="KW-1133">Transmembrane helix</keyword>
<dbReference type="PANTHER" id="PTHR31303:SF1">
    <property type="entry name" value="CTP-DEPENDENT DIACYLGLYCEROL KINASE 1"/>
    <property type="match status" value="1"/>
</dbReference>
<feature type="transmembrane region" description="Helical" evidence="1">
    <location>
        <begin position="22"/>
        <end position="43"/>
    </location>
</feature>
<feature type="transmembrane region" description="Helical" evidence="1">
    <location>
        <begin position="108"/>
        <end position="126"/>
    </location>
</feature>
<dbReference type="InterPro" id="IPR037997">
    <property type="entry name" value="Dgk1-like"/>
</dbReference>
<sequence length="180" mass="20731">MMFREIMGTTNFPIWYPFSNDWWTFATLFLIILFLVGISELTLRFKWWSSHTNRKLVHIIVGLLVSITPLIFENRIQPALLAAIFIILNGIALRKQSFKGIHSQEQKSYGTIFFPLGFLIVVVCFWNYPIYIMISMTILALSDPLAAFVGEKVSNPKRYIIWAETKSIEGSITMLVSSML</sequence>